<dbReference type="GO" id="GO:0016787">
    <property type="term" value="F:hydrolase activity"/>
    <property type="evidence" value="ECO:0007669"/>
    <property type="project" value="UniProtKB-ARBA"/>
</dbReference>
<feature type="chain" id="PRO_5015412799" evidence="1">
    <location>
        <begin position="23"/>
        <end position="417"/>
    </location>
</feature>
<gene>
    <name evidence="2" type="ORF">C5O19_21290</name>
</gene>
<sequence>MSFPRYFAYAMLLLASVRTSYAQPGAHKAVFVIVDGISYEQLKKIPTPHLDAIAKVGGMSKAYVGGQKQSYSQTPTISAVGYNSLLTSTWVNKHNVWDNSIREPNYNYWTIFRFFKETYPQKKAAIFSTWLDNRTKLIGTGLDQTNQLEMDYFFDGFELDTLHFPHDNKSEYIRRIDEKVVDEAAAYIRTNAPDLSWVYLEYTDDMGHRYGNSEAFTKAVTLMDDQMGRLWKAIQEREKLGEKWQFFITTDHGRSEPVGKDHGRQSDAERSTWIVTNASGLNDYFRQSAKTQAYPAIVDITPTIGRHLGINFPKERAFELDGVPLTGKLSINHPTITKENKQIKLTWQAVDKTGEVKIWLALTNDFEKGGHDRYLLMEQVPVTAEKATLDVSKLPEGFYKVVLEGTYNTVNRWVVER</sequence>
<feature type="signal peptide" evidence="1">
    <location>
        <begin position="1"/>
        <end position="22"/>
    </location>
</feature>
<dbReference type="Pfam" id="PF01663">
    <property type="entry name" value="Phosphodiest"/>
    <property type="match status" value="1"/>
</dbReference>
<dbReference type="Proteomes" id="UP000239590">
    <property type="component" value="Unassembled WGS sequence"/>
</dbReference>
<comment type="caution">
    <text evidence="2">The sequence shown here is derived from an EMBL/GenBank/DDBJ whole genome shotgun (WGS) entry which is preliminary data.</text>
</comment>
<evidence type="ECO:0000313" key="3">
    <source>
        <dbReference type="Proteomes" id="UP000239590"/>
    </source>
</evidence>
<dbReference type="Gene3D" id="3.40.720.10">
    <property type="entry name" value="Alkaline Phosphatase, subunit A"/>
    <property type="match status" value="1"/>
</dbReference>
<dbReference type="RefSeq" id="WP_104715399.1">
    <property type="nucleotide sequence ID" value="NZ_PTRA01000005.1"/>
</dbReference>
<dbReference type="AlphaFoldDB" id="A0A2S7IH22"/>
<protein>
    <submittedName>
        <fullName evidence="2">Nucleotide pyrophosphatase</fullName>
    </submittedName>
</protein>
<dbReference type="InterPro" id="IPR017850">
    <property type="entry name" value="Alkaline_phosphatase_core_sf"/>
</dbReference>
<dbReference type="OrthoDB" id="279982at2"/>
<dbReference type="EMBL" id="PTRA01000005">
    <property type="protein sequence ID" value="PQA55080.1"/>
    <property type="molecule type" value="Genomic_DNA"/>
</dbReference>
<dbReference type="InterPro" id="IPR002591">
    <property type="entry name" value="Phosphodiest/P_Trfase"/>
</dbReference>
<accession>A0A2S7IH22</accession>
<proteinExistence type="predicted"/>
<dbReference type="PANTHER" id="PTHR10151">
    <property type="entry name" value="ECTONUCLEOTIDE PYROPHOSPHATASE/PHOSPHODIESTERASE"/>
    <property type="match status" value="1"/>
</dbReference>
<keyword evidence="3" id="KW-1185">Reference proteome</keyword>
<evidence type="ECO:0000256" key="1">
    <source>
        <dbReference type="SAM" id="SignalP"/>
    </source>
</evidence>
<name>A0A2S7IH22_9BACT</name>
<reference evidence="3" key="1">
    <citation type="submission" date="2018-02" db="EMBL/GenBank/DDBJ databases">
        <title>Genome sequencing of Solimonas sp. HR-BB.</title>
        <authorList>
            <person name="Lee Y."/>
            <person name="Jeon C.O."/>
        </authorList>
    </citation>
    <scope>NUCLEOTIDE SEQUENCE [LARGE SCALE GENOMIC DNA]</scope>
    <source>
        <strain evidence="3">HR-U</strain>
    </source>
</reference>
<dbReference type="SUPFAM" id="SSF53649">
    <property type="entry name" value="Alkaline phosphatase-like"/>
    <property type="match status" value="1"/>
</dbReference>
<dbReference type="PANTHER" id="PTHR10151:SF120">
    <property type="entry name" value="BIS(5'-ADENOSYL)-TRIPHOSPHATASE"/>
    <property type="match status" value="1"/>
</dbReference>
<evidence type="ECO:0000313" key="2">
    <source>
        <dbReference type="EMBL" id="PQA55080.1"/>
    </source>
</evidence>
<keyword evidence="1" id="KW-0732">Signal</keyword>
<organism evidence="2 3">
    <name type="scientific">Siphonobacter curvatus</name>
    <dbReference type="NCBI Taxonomy" id="2094562"/>
    <lineage>
        <taxon>Bacteria</taxon>
        <taxon>Pseudomonadati</taxon>
        <taxon>Bacteroidota</taxon>
        <taxon>Cytophagia</taxon>
        <taxon>Cytophagales</taxon>
        <taxon>Cytophagaceae</taxon>
        <taxon>Siphonobacter</taxon>
    </lineage>
</organism>